<feature type="compositionally biased region" description="Gly residues" evidence="1">
    <location>
        <begin position="66"/>
        <end position="78"/>
    </location>
</feature>
<dbReference type="AlphaFoldDB" id="A0A0A8XPF4"/>
<feature type="region of interest" description="Disordered" evidence="1">
    <location>
        <begin position="27"/>
        <end position="90"/>
    </location>
</feature>
<feature type="compositionally biased region" description="Basic and acidic residues" evidence="1">
    <location>
        <begin position="47"/>
        <end position="58"/>
    </location>
</feature>
<proteinExistence type="predicted"/>
<protein>
    <submittedName>
        <fullName evidence="2">Uncharacterized protein</fullName>
    </submittedName>
</protein>
<dbReference type="EMBL" id="GBRH01283480">
    <property type="protein sequence ID" value="JAD14415.1"/>
    <property type="molecule type" value="Transcribed_RNA"/>
</dbReference>
<accession>A0A0A8XPF4</accession>
<reference evidence="2" key="1">
    <citation type="submission" date="2014-09" db="EMBL/GenBank/DDBJ databases">
        <authorList>
            <person name="Magalhaes I.L.F."/>
            <person name="Oliveira U."/>
            <person name="Santos F.R."/>
            <person name="Vidigal T.H.D.A."/>
            <person name="Brescovit A.D."/>
            <person name="Santos A.J."/>
        </authorList>
    </citation>
    <scope>NUCLEOTIDE SEQUENCE</scope>
    <source>
        <tissue evidence="2">Shoot tissue taken approximately 20 cm above the soil surface</tissue>
    </source>
</reference>
<evidence type="ECO:0000256" key="1">
    <source>
        <dbReference type="SAM" id="MobiDB-lite"/>
    </source>
</evidence>
<organism evidence="2">
    <name type="scientific">Arundo donax</name>
    <name type="common">Giant reed</name>
    <name type="synonym">Donax arundinaceus</name>
    <dbReference type="NCBI Taxonomy" id="35708"/>
    <lineage>
        <taxon>Eukaryota</taxon>
        <taxon>Viridiplantae</taxon>
        <taxon>Streptophyta</taxon>
        <taxon>Embryophyta</taxon>
        <taxon>Tracheophyta</taxon>
        <taxon>Spermatophyta</taxon>
        <taxon>Magnoliopsida</taxon>
        <taxon>Liliopsida</taxon>
        <taxon>Poales</taxon>
        <taxon>Poaceae</taxon>
        <taxon>PACMAD clade</taxon>
        <taxon>Arundinoideae</taxon>
        <taxon>Arundineae</taxon>
        <taxon>Arundo</taxon>
    </lineage>
</organism>
<name>A0A0A8XPF4_ARUDO</name>
<reference evidence="2" key="2">
    <citation type="journal article" date="2015" name="Data Brief">
        <title>Shoot transcriptome of the giant reed, Arundo donax.</title>
        <authorList>
            <person name="Barrero R.A."/>
            <person name="Guerrero F.D."/>
            <person name="Moolhuijzen P."/>
            <person name="Goolsby J.A."/>
            <person name="Tidwell J."/>
            <person name="Bellgard S.E."/>
            <person name="Bellgard M.I."/>
        </authorList>
    </citation>
    <scope>NUCLEOTIDE SEQUENCE</scope>
    <source>
        <tissue evidence="2">Shoot tissue taken approximately 20 cm above the soil surface</tissue>
    </source>
</reference>
<evidence type="ECO:0000313" key="2">
    <source>
        <dbReference type="EMBL" id="JAD14415.1"/>
    </source>
</evidence>
<sequence>MLEEKEGGDCSQVCHARVVRSTLSLREEKDGGAAHGAEQQWSGSKNSARDVRRSDSGHGRAWRCRGSGGGATAAGVGGEALRPGSKGAADRQELQRLVECQHDFDGCGI</sequence>